<feature type="region of interest" description="Disordered" evidence="1">
    <location>
        <begin position="77"/>
        <end position="97"/>
    </location>
</feature>
<organism evidence="3">
    <name type="scientific">Desulfomonile tiedjei</name>
    <dbReference type="NCBI Taxonomy" id="2358"/>
    <lineage>
        <taxon>Bacteria</taxon>
        <taxon>Pseudomonadati</taxon>
        <taxon>Thermodesulfobacteriota</taxon>
        <taxon>Desulfomonilia</taxon>
        <taxon>Desulfomonilales</taxon>
        <taxon>Desulfomonilaceae</taxon>
        <taxon>Desulfomonile</taxon>
    </lineage>
</organism>
<feature type="chain" id="PRO_5027549733" evidence="2">
    <location>
        <begin position="19"/>
        <end position="97"/>
    </location>
</feature>
<gene>
    <name evidence="3" type="ORF">ENV54_01280</name>
</gene>
<reference evidence="3" key="1">
    <citation type="journal article" date="2020" name="mSystems">
        <title>Genome- and Community-Level Interaction Insights into Carbon Utilization and Element Cycling Functions of Hydrothermarchaeota in Hydrothermal Sediment.</title>
        <authorList>
            <person name="Zhou Z."/>
            <person name="Liu Y."/>
            <person name="Xu W."/>
            <person name="Pan J."/>
            <person name="Luo Z.H."/>
            <person name="Li M."/>
        </authorList>
    </citation>
    <scope>NUCLEOTIDE SEQUENCE [LARGE SCALE GENOMIC DNA]</scope>
    <source>
        <strain evidence="3">SpSt-769</strain>
    </source>
</reference>
<accession>A0A7C4ES77</accession>
<name>A0A7C4ES77_9BACT</name>
<comment type="caution">
    <text evidence="3">The sequence shown here is derived from an EMBL/GenBank/DDBJ whole genome shotgun (WGS) entry which is preliminary data.</text>
</comment>
<evidence type="ECO:0000256" key="2">
    <source>
        <dbReference type="SAM" id="SignalP"/>
    </source>
</evidence>
<dbReference type="EMBL" id="DTGT01000040">
    <property type="protein sequence ID" value="HGH59910.1"/>
    <property type="molecule type" value="Genomic_DNA"/>
</dbReference>
<sequence>MKKSLVTLVVLVSALALAGTVCAYVDWSCYEMPKAKVVCKDTVLCKGAAKGAIPLCGPCAPVVKYSGKWLTVAKCPAPPKAAAKPAPKAAKKAAPKK</sequence>
<keyword evidence="2" id="KW-0732">Signal</keyword>
<dbReference type="AlphaFoldDB" id="A0A7C4ES77"/>
<feature type="signal peptide" evidence="2">
    <location>
        <begin position="1"/>
        <end position="18"/>
    </location>
</feature>
<evidence type="ECO:0000313" key="3">
    <source>
        <dbReference type="EMBL" id="HGH59910.1"/>
    </source>
</evidence>
<protein>
    <submittedName>
        <fullName evidence="3">Uncharacterized protein</fullName>
    </submittedName>
</protein>
<proteinExistence type="predicted"/>
<evidence type="ECO:0000256" key="1">
    <source>
        <dbReference type="SAM" id="MobiDB-lite"/>
    </source>
</evidence>